<feature type="non-terminal residue" evidence="1">
    <location>
        <position position="251"/>
    </location>
</feature>
<reference evidence="1" key="1">
    <citation type="submission" date="2021-02" db="EMBL/GenBank/DDBJ databases">
        <authorList>
            <person name="Dougan E. K."/>
            <person name="Rhodes N."/>
            <person name="Thang M."/>
            <person name="Chan C."/>
        </authorList>
    </citation>
    <scope>NUCLEOTIDE SEQUENCE</scope>
</reference>
<dbReference type="InterPro" id="IPR017072">
    <property type="entry name" value="TF_Spt6"/>
</dbReference>
<proteinExistence type="predicted"/>
<organism evidence="1 2">
    <name type="scientific">Symbiodinium pilosum</name>
    <name type="common">Dinoflagellate</name>
    <dbReference type="NCBI Taxonomy" id="2952"/>
    <lineage>
        <taxon>Eukaryota</taxon>
        <taxon>Sar</taxon>
        <taxon>Alveolata</taxon>
        <taxon>Dinophyceae</taxon>
        <taxon>Suessiales</taxon>
        <taxon>Symbiodiniaceae</taxon>
        <taxon>Symbiodinium</taxon>
    </lineage>
</organism>
<dbReference type="GO" id="GO:0008023">
    <property type="term" value="C:transcription elongation factor complex"/>
    <property type="evidence" value="ECO:0007669"/>
    <property type="project" value="TreeGrafter"/>
</dbReference>
<accession>A0A812K7X7</accession>
<dbReference type="GO" id="GO:0034728">
    <property type="term" value="P:nucleosome organization"/>
    <property type="evidence" value="ECO:0007669"/>
    <property type="project" value="TreeGrafter"/>
</dbReference>
<dbReference type="Gene3D" id="1.10.10.650">
    <property type="entry name" value="RuvA domain 2-like"/>
    <property type="match status" value="1"/>
</dbReference>
<evidence type="ECO:0000313" key="1">
    <source>
        <dbReference type="EMBL" id="CAE7217938.1"/>
    </source>
</evidence>
<dbReference type="Proteomes" id="UP000649617">
    <property type="component" value="Unassembled WGS sequence"/>
</dbReference>
<keyword evidence="2" id="KW-1185">Reference proteome</keyword>
<gene>
    <name evidence="1" type="ORF">SPIL2461_LOCUS2725</name>
</gene>
<dbReference type="GO" id="GO:0140673">
    <property type="term" value="P:transcription elongation-coupled chromatin remodeling"/>
    <property type="evidence" value="ECO:0007669"/>
    <property type="project" value="InterPro"/>
</dbReference>
<evidence type="ECO:0000313" key="2">
    <source>
        <dbReference type="Proteomes" id="UP000649617"/>
    </source>
</evidence>
<dbReference type="PANTHER" id="PTHR10145">
    <property type="entry name" value="TRANSCRIPTION ELONGATION FACTOR SPT6"/>
    <property type="match status" value="1"/>
</dbReference>
<name>A0A812K7X7_SYMPI</name>
<dbReference type="EMBL" id="CAJNIZ010003044">
    <property type="protein sequence ID" value="CAE7217938.1"/>
    <property type="molecule type" value="Genomic_DNA"/>
</dbReference>
<dbReference type="GO" id="GO:0042393">
    <property type="term" value="F:histone binding"/>
    <property type="evidence" value="ECO:0007669"/>
    <property type="project" value="TreeGrafter"/>
</dbReference>
<dbReference type="InterPro" id="IPR023319">
    <property type="entry name" value="Tex-like_HTH_dom_sf"/>
</dbReference>
<sequence>MVEEPRHEDEDAAFGIAQDKLDLVKDIFGDTSVLRPIGEIDVPEEETAPAAVHAGLGAAEAALQVSLPKQEADADLKLESGAATPVLPPLLPLLSDSLDPDILEKSYQLPKDQIFTASQLPERWLQSYCQRDPAEIRSWTDEEYQNEARWLFIQVFLTKGNTRVETEDAIILILTWLHEQRLEMLFIVEHLWWKVAKVLSKQDLWTIHEFDLMWQPLWARYLYLQQWVDNIESREGSQQLPDYIKKNTVRE</sequence>
<dbReference type="OrthoDB" id="427766at2759"/>
<dbReference type="AlphaFoldDB" id="A0A812K7X7"/>
<dbReference type="PANTHER" id="PTHR10145:SF6">
    <property type="entry name" value="TRANSCRIPTION ELONGATION FACTOR SPT6"/>
    <property type="match status" value="1"/>
</dbReference>
<comment type="caution">
    <text evidence="1">The sequence shown here is derived from an EMBL/GenBank/DDBJ whole genome shotgun (WGS) entry which is preliminary data.</text>
</comment>
<protein>
    <submittedName>
        <fullName evidence="1">Uncharacterized protein</fullName>
    </submittedName>
</protein>
<dbReference type="GO" id="GO:0031491">
    <property type="term" value="F:nucleosome binding"/>
    <property type="evidence" value="ECO:0007669"/>
    <property type="project" value="TreeGrafter"/>
</dbReference>